<keyword evidence="2" id="KW-1185">Reference proteome</keyword>
<dbReference type="Proteomes" id="UP000298663">
    <property type="component" value="Unassembled WGS sequence"/>
</dbReference>
<evidence type="ECO:0000313" key="1">
    <source>
        <dbReference type="EMBL" id="TMS33854.1"/>
    </source>
</evidence>
<reference evidence="1 2" key="2">
    <citation type="journal article" date="2019" name="G3 (Bethesda)">
        <title>Hybrid Assembly of the Genome of the Entomopathogenic Nematode Steinernema carpocapsae Identifies the X-Chromosome.</title>
        <authorList>
            <person name="Serra L."/>
            <person name="Macchietto M."/>
            <person name="Macias-Munoz A."/>
            <person name="McGill C.J."/>
            <person name="Rodriguez I.M."/>
            <person name="Rodriguez B."/>
            <person name="Murad R."/>
            <person name="Mortazavi A."/>
        </authorList>
    </citation>
    <scope>NUCLEOTIDE SEQUENCE [LARGE SCALE GENOMIC DNA]</scope>
    <source>
        <strain evidence="1 2">ALL</strain>
    </source>
</reference>
<reference evidence="1 2" key="1">
    <citation type="journal article" date="2015" name="Genome Biol.">
        <title>Comparative genomics of Steinernema reveals deeply conserved gene regulatory networks.</title>
        <authorList>
            <person name="Dillman A.R."/>
            <person name="Macchietto M."/>
            <person name="Porter C.F."/>
            <person name="Rogers A."/>
            <person name="Williams B."/>
            <person name="Antoshechkin I."/>
            <person name="Lee M.M."/>
            <person name="Goodwin Z."/>
            <person name="Lu X."/>
            <person name="Lewis E.E."/>
            <person name="Goodrich-Blair H."/>
            <person name="Stock S.P."/>
            <person name="Adams B.J."/>
            <person name="Sternberg P.W."/>
            <person name="Mortazavi A."/>
        </authorList>
    </citation>
    <scope>NUCLEOTIDE SEQUENCE [LARGE SCALE GENOMIC DNA]</scope>
    <source>
        <strain evidence="1 2">ALL</strain>
    </source>
</reference>
<dbReference type="AlphaFoldDB" id="A0A4U8ULJ2"/>
<sequence length="82" mass="9721">MLKNSDEILLLSVDKIKHNSYKKVNREIEAENSAKLPILIKSRHISKSSYSCPRKTYLFHKNKNYTSDSCCLYKMNQIRVWK</sequence>
<accession>A0A4U8ULJ2</accession>
<protein>
    <submittedName>
        <fullName evidence="1">Uncharacterized protein</fullName>
    </submittedName>
</protein>
<name>A0A4U8ULJ2_STECR</name>
<gene>
    <name evidence="1" type="ORF">L596_001545</name>
</gene>
<proteinExistence type="predicted"/>
<dbReference type="EMBL" id="AZBU02000001">
    <property type="protein sequence ID" value="TMS33854.1"/>
    <property type="molecule type" value="Genomic_DNA"/>
</dbReference>
<organism evidence="1 2">
    <name type="scientific">Steinernema carpocapsae</name>
    <name type="common">Entomopathogenic nematode</name>
    <dbReference type="NCBI Taxonomy" id="34508"/>
    <lineage>
        <taxon>Eukaryota</taxon>
        <taxon>Metazoa</taxon>
        <taxon>Ecdysozoa</taxon>
        <taxon>Nematoda</taxon>
        <taxon>Chromadorea</taxon>
        <taxon>Rhabditida</taxon>
        <taxon>Tylenchina</taxon>
        <taxon>Panagrolaimomorpha</taxon>
        <taxon>Strongyloidoidea</taxon>
        <taxon>Steinernematidae</taxon>
        <taxon>Steinernema</taxon>
    </lineage>
</organism>
<evidence type="ECO:0000313" key="2">
    <source>
        <dbReference type="Proteomes" id="UP000298663"/>
    </source>
</evidence>
<comment type="caution">
    <text evidence="1">The sequence shown here is derived from an EMBL/GenBank/DDBJ whole genome shotgun (WGS) entry which is preliminary data.</text>
</comment>